<dbReference type="SUPFAM" id="SSF52540">
    <property type="entry name" value="P-loop containing nucleoside triphosphate hydrolases"/>
    <property type="match status" value="1"/>
</dbReference>
<evidence type="ECO:0000313" key="5">
    <source>
        <dbReference type="Proteomes" id="UP000029714"/>
    </source>
</evidence>
<feature type="compositionally biased region" description="Low complexity" evidence="1">
    <location>
        <begin position="84"/>
        <end position="99"/>
    </location>
</feature>
<evidence type="ECO:0000313" key="3">
    <source>
        <dbReference type="EMBL" id="MWV68468.1"/>
    </source>
</evidence>
<feature type="domain" description="ATPase dynein-related AAA" evidence="2">
    <location>
        <begin position="397"/>
        <end position="466"/>
    </location>
</feature>
<accession>A0A347VQP4</accession>
<reference evidence="4 5" key="2">
    <citation type="journal article" date="2016" name="Infect. Immun.">
        <title>Helicobacter saguini, a Novel Helicobacter Isolated from Cotton-Top Tamarins with Ulcerative Colitis, Has Proinflammatory Properties and Induces Typhlocolitis and Dysplasia in Gnotobiotic IL-10-/- Mice.</title>
        <authorList>
            <person name="Shen Z."/>
            <person name="Mannion A."/>
            <person name="Whary M.T."/>
            <person name="Muthupalani S."/>
            <person name="Sheh A."/>
            <person name="Feng Y."/>
            <person name="Gong G."/>
            <person name="Vandamme P."/>
            <person name="Holcombe H.R."/>
            <person name="Paster B.J."/>
            <person name="Fox J.G."/>
        </authorList>
    </citation>
    <scope>NUCLEOTIDE SEQUENCE [LARGE SCALE GENOMIC DNA]</scope>
    <source>
        <strain evidence="4 5">MIT 97-6194</strain>
    </source>
</reference>
<feature type="region of interest" description="Disordered" evidence="1">
    <location>
        <begin position="36"/>
        <end position="101"/>
    </location>
</feature>
<reference evidence="4 5" key="1">
    <citation type="journal article" date="2014" name="Genome Announc.">
        <title>Draft genome sequences of eight enterohepatic helicobacter species isolated from both laboratory and wild rodents.</title>
        <authorList>
            <person name="Sheh A."/>
            <person name="Shen Z."/>
            <person name="Fox J.G."/>
        </authorList>
    </citation>
    <scope>NUCLEOTIDE SEQUENCE [LARGE SCALE GENOMIC DNA]</scope>
    <source>
        <strain evidence="4 5">MIT 97-6194</strain>
    </source>
</reference>
<protein>
    <submittedName>
        <fullName evidence="3">AAA domain-containing protein</fullName>
    </submittedName>
    <submittedName>
        <fullName evidence="4">AAA family ATPase</fullName>
    </submittedName>
</protein>
<dbReference type="InterPro" id="IPR011704">
    <property type="entry name" value="ATPase_dyneun-rel_AAA"/>
</dbReference>
<evidence type="ECO:0000313" key="6">
    <source>
        <dbReference type="Proteomes" id="UP000477070"/>
    </source>
</evidence>
<name>A0A347VQP4_9HELI</name>
<evidence type="ECO:0000313" key="4">
    <source>
        <dbReference type="EMBL" id="TLD95985.1"/>
    </source>
</evidence>
<organism evidence="4 5">
    <name type="scientific">Helicobacter saguini</name>
    <dbReference type="NCBI Taxonomy" id="1548018"/>
    <lineage>
        <taxon>Bacteria</taxon>
        <taxon>Pseudomonadati</taxon>
        <taxon>Campylobacterota</taxon>
        <taxon>Epsilonproteobacteria</taxon>
        <taxon>Campylobacterales</taxon>
        <taxon>Helicobacteraceae</taxon>
        <taxon>Helicobacter</taxon>
    </lineage>
</organism>
<evidence type="ECO:0000259" key="2">
    <source>
        <dbReference type="Pfam" id="PF07728"/>
    </source>
</evidence>
<dbReference type="InterPro" id="IPR027417">
    <property type="entry name" value="P-loop_NTPase"/>
</dbReference>
<gene>
    <name evidence="3" type="ORF">DCO61_00050</name>
    <name evidence="4" type="ORF">LS64_001115</name>
</gene>
<keyword evidence="5" id="KW-1185">Reference proteome</keyword>
<comment type="caution">
    <text evidence="4">The sequence shown here is derived from an EMBL/GenBank/DDBJ whole genome shotgun (WGS) entry which is preliminary data.</text>
</comment>
<proteinExistence type="predicted"/>
<dbReference type="EMBL" id="QBIU01000001">
    <property type="protein sequence ID" value="MWV68468.1"/>
    <property type="molecule type" value="Genomic_DNA"/>
</dbReference>
<feature type="compositionally biased region" description="Polar residues" evidence="1">
    <location>
        <begin position="36"/>
        <end position="75"/>
    </location>
</feature>
<dbReference type="Proteomes" id="UP000477070">
    <property type="component" value="Unassembled WGS sequence"/>
</dbReference>
<dbReference type="RefSeq" id="WP_034570426.1">
    <property type="nucleotide sequence ID" value="NZ_JRMP02000001.1"/>
</dbReference>
<dbReference type="GO" id="GO:0016887">
    <property type="term" value="F:ATP hydrolysis activity"/>
    <property type="evidence" value="ECO:0007669"/>
    <property type="project" value="InterPro"/>
</dbReference>
<dbReference type="OrthoDB" id="9809379at2"/>
<dbReference type="Pfam" id="PF07728">
    <property type="entry name" value="AAA_5"/>
    <property type="match status" value="1"/>
</dbReference>
<dbReference type="EMBL" id="JRMP02000001">
    <property type="protein sequence ID" value="TLD95985.1"/>
    <property type="molecule type" value="Genomic_DNA"/>
</dbReference>
<reference evidence="4" key="3">
    <citation type="submission" date="2018-04" db="EMBL/GenBank/DDBJ databases">
        <authorList>
            <person name="Sheh A."/>
            <person name="Shen Z."/>
            <person name="Mannion A.J."/>
            <person name="Fox J.G."/>
        </authorList>
    </citation>
    <scope>NUCLEOTIDE SEQUENCE</scope>
    <source>
        <strain evidence="4">MIT 97-6194</strain>
    </source>
</reference>
<dbReference type="AlphaFoldDB" id="A0A347VQP4"/>
<evidence type="ECO:0000256" key="1">
    <source>
        <dbReference type="SAM" id="MobiDB-lite"/>
    </source>
</evidence>
<dbReference type="Gene3D" id="3.40.50.300">
    <property type="entry name" value="P-loop containing nucleotide triphosphate hydrolases"/>
    <property type="match status" value="1"/>
</dbReference>
<reference evidence="3 6" key="4">
    <citation type="submission" date="2019-12" db="EMBL/GenBank/DDBJ databases">
        <title>Multi-Generational Helicobacter saguini Isolates.</title>
        <authorList>
            <person name="Mannion A."/>
            <person name="Shen Z."/>
            <person name="Fox J.G."/>
        </authorList>
    </citation>
    <scope>NUCLEOTIDE SEQUENCE [LARGE SCALE GENOMIC DNA]</scope>
    <source>
        <strain evidence="3">16-048</strain>
        <strain evidence="6">16-048 (F4)</strain>
    </source>
</reference>
<sequence length="660" mass="75241">MRRNRHARNYHRSIDEGENYITLDSIKKALEQEAMNASKQNLDSTNTQLNPNADSNNLQNPNLNADSNKTQNLDSINGVGDFPNIESNNSQNLNANSKNDVNDFPNADSINVAKDSNNLQNLNNTDSNNLQNLDSISGDGDFHNIDSKNTQNLNAISIKTHKPPKITKDKIAQKLLDSNIVFVPKNEHWKKHNQKVLSIVYMNILGLSHVREHNFEEIFGANFIKNFENMFSSESVAALSKLYSEYIFPPFVEKNFAMLQNMLKFSKEECFILHYFYLLRSDCIVYPNEIELEMHAKIIASQHNLSTKAVQKILQNDRNKLITSGFIDDDYLLESRWEGAFERDKSVFFLNLVTQKRFFEKYGYKPKPTTLSVEDFSYMGEKFSTIMHTASRLKSGNILLYGSPGVGKNEIVNVIAKALNKEIICVENKRQTRHNDEDYNNRILAFQALQSAARSEKHIICFDECEDSLCYNSLHQKARINCALENTRVLNFFLSNSKQMDGAYLRRFDLVMEIKTPPKNKKISMVKAVLDSKISLDSKLLEQVALNPNLTQGIILSAAKLASIFPKSKAQAIFLKYINENLRARELSPIRLLKADSKKKEKTLPYDMSLIECDVDIVEYANNIKKLLPLAKKTALDSKDSDSKDSKKVVILSLTMILKC</sequence>
<dbReference type="Proteomes" id="UP000029714">
    <property type="component" value="Unassembled WGS sequence"/>
</dbReference>
<dbReference type="STRING" id="1548018.LS64_03000"/>
<dbReference type="GO" id="GO:0005524">
    <property type="term" value="F:ATP binding"/>
    <property type="evidence" value="ECO:0007669"/>
    <property type="project" value="InterPro"/>
</dbReference>